<gene>
    <name evidence="1" type="ORF">PSALAMII_LOCUS4886</name>
</gene>
<dbReference type="Proteomes" id="UP001152649">
    <property type="component" value="Unassembled WGS sequence"/>
</dbReference>
<dbReference type="EMBL" id="CAJVPG010000204">
    <property type="protein sequence ID" value="CAG8372560.1"/>
    <property type="molecule type" value="Genomic_DNA"/>
</dbReference>
<accession>A0A9W4J503</accession>
<dbReference type="AlphaFoldDB" id="A0A9W4J503"/>
<proteinExistence type="predicted"/>
<protein>
    <submittedName>
        <fullName evidence="1">Uncharacterized protein</fullName>
    </submittedName>
</protein>
<sequence length="225" mass="25532">MTCLSITKVRYLLSTFILRVLSPGNRRETVLFGGPDSNRSSILDSMKSDMPTMSKEQPILISSPSSGVPAKRPVPQRLQTVRIWFPHSDIEIMEDVENKGLDDVVLDAIVLRELGARHEAQDDQAYLVDLAVLEAGISRVRGNYCIPKFIPLSIKDPIILNQPPKDLESKKALCYQRLHSKYLHEYGRRQGLAEVLGYKVPMSLKTWYEDTLKDIGSRLKKLGYY</sequence>
<reference evidence="1" key="1">
    <citation type="submission" date="2021-07" db="EMBL/GenBank/DDBJ databases">
        <authorList>
            <person name="Branca A.L. A."/>
        </authorList>
    </citation>
    <scope>NUCLEOTIDE SEQUENCE</scope>
</reference>
<keyword evidence="2" id="KW-1185">Reference proteome</keyword>
<evidence type="ECO:0000313" key="2">
    <source>
        <dbReference type="Proteomes" id="UP001152649"/>
    </source>
</evidence>
<name>A0A9W4J503_9EURO</name>
<organism evidence="1 2">
    <name type="scientific">Penicillium salamii</name>
    <dbReference type="NCBI Taxonomy" id="1612424"/>
    <lineage>
        <taxon>Eukaryota</taxon>
        <taxon>Fungi</taxon>
        <taxon>Dikarya</taxon>
        <taxon>Ascomycota</taxon>
        <taxon>Pezizomycotina</taxon>
        <taxon>Eurotiomycetes</taxon>
        <taxon>Eurotiomycetidae</taxon>
        <taxon>Eurotiales</taxon>
        <taxon>Aspergillaceae</taxon>
        <taxon>Penicillium</taxon>
    </lineage>
</organism>
<dbReference type="OrthoDB" id="4330819at2759"/>
<evidence type="ECO:0000313" key="1">
    <source>
        <dbReference type="EMBL" id="CAG8372560.1"/>
    </source>
</evidence>
<comment type="caution">
    <text evidence="1">The sequence shown here is derived from an EMBL/GenBank/DDBJ whole genome shotgun (WGS) entry which is preliminary data.</text>
</comment>